<evidence type="ECO:0000259" key="1">
    <source>
        <dbReference type="PROSITE" id="PS50011"/>
    </source>
</evidence>
<dbReference type="GO" id="GO:0004674">
    <property type="term" value="F:protein serine/threonine kinase activity"/>
    <property type="evidence" value="ECO:0007669"/>
    <property type="project" value="TreeGrafter"/>
</dbReference>
<dbReference type="PROSITE" id="PS50011">
    <property type="entry name" value="PROTEIN_KINASE_DOM"/>
    <property type="match status" value="1"/>
</dbReference>
<accession>A0A074RHB2</accession>
<feature type="domain" description="Protein kinase" evidence="1">
    <location>
        <begin position="195"/>
        <end position="461"/>
    </location>
</feature>
<dbReference type="SMART" id="SM00220">
    <property type="entry name" value="S_TKc"/>
    <property type="match status" value="1"/>
</dbReference>
<reference evidence="2 3" key="1">
    <citation type="submission" date="2013-12" db="EMBL/GenBank/DDBJ databases">
        <authorList>
            <person name="Cubeta M."/>
            <person name="Pakala S."/>
            <person name="Fedorova N."/>
            <person name="Thomas E."/>
            <person name="Dean R."/>
            <person name="Jabaji S."/>
            <person name="Neate S."/>
            <person name="Toda T."/>
            <person name="Tavantzis S."/>
            <person name="Vilgalys R."/>
            <person name="Bharathan N."/>
            <person name="Pakala S."/>
            <person name="Losada L.S."/>
            <person name="Zafar N."/>
            <person name="Nierman W."/>
        </authorList>
    </citation>
    <scope>NUCLEOTIDE SEQUENCE [LARGE SCALE GENOMIC DNA]</scope>
    <source>
        <strain evidence="2 3">123E</strain>
    </source>
</reference>
<dbReference type="Proteomes" id="UP000027456">
    <property type="component" value="Unassembled WGS sequence"/>
</dbReference>
<name>A0A074RHB2_9AGAM</name>
<dbReference type="Gene3D" id="1.10.510.10">
    <property type="entry name" value="Transferase(Phosphotransferase) domain 1"/>
    <property type="match status" value="1"/>
</dbReference>
<proteinExistence type="predicted"/>
<dbReference type="InterPro" id="IPR008271">
    <property type="entry name" value="Ser/Thr_kinase_AS"/>
</dbReference>
<dbReference type="AlphaFoldDB" id="A0A074RHB2"/>
<dbReference type="GO" id="GO:0005524">
    <property type="term" value="F:ATP binding"/>
    <property type="evidence" value="ECO:0007669"/>
    <property type="project" value="InterPro"/>
</dbReference>
<sequence length="464" mass="51927">MPKNENHLGAARSELQGALASCLLDHMTSEGSTSPFTKIECKNYLFALNQAAESGYVLYLNWSIARIMGLLVHGRNANLYGQYGARLDRTATVEERRHPPRSEGYMYKSVLLGAGPAIYPNRLENLWADRIVYTHKWCGLINDPIPILDYDGQHTSEDHTIDQSNATNCRRYQKSDIGVTDVRSSLGPRSLLFKGFSDYPIKIGGSGEIYSGRVSGIRSPVAIKISRRKKNLTDEEKAETLKHTMHESLIWSICEHPNIHQFLGVGEYRDRFAQISPLMANDLSEFLSRGTYPRARLYGMCLQICVGVAYLHGLGIAHGDLKPQNILVSADYILKIIDFGNARFEGGCWDSLITNRISQVSLHWAPREMLEPNARPTKQGDIHSLGMTMHEVTSGSVPYAGINKRLVYLNILRGVLPSRPDTSSQARNEQEDLLWALLVRCWAPEAGNRPTASVVQDQMRLISS</sequence>
<dbReference type="Pfam" id="PF00069">
    <property type="entry name" value="Pkinase"/>
    <property type="match status" value="1"/>
</dbReference>
<dbReference type="SUPFAM" id="SSF56112">
    <property type="entry name" value="Protein kinase-like (PK-like)"/>
    <property type="match status" value="1"/>
</dbReference>
<evidence type="ECO:0000313" key="2">
    <source>
        <dbReference type="EMBL" id="KEP46516.1"/>
    </source>
</evidence>
<gene>
    <name evidence="2" type="ORF">V565_194780</name>
</gene>
<dbReference type="EMBL" id="AZST01001067">
    <property type="protein sequence ID" value="KEP46516.1"/>
    <property type="molecule type" value="Genomic_DNA"/>
</dbReference>
<dbReference type="PROSITE" id="PS00108">
    <property type="entry name" value="PROTEIN_KINASE_ST"/>
    <property type="match status" value="1"/>
</dbReference>
<dbReference type="STRING" id="1423351.A0A074RHB2"/>
<dbReference type="PANTHER" id="PTHR44329">
    <property type="entry name" value="SERINE/THREONINE-PROTEIN KINASE TNNI3K-RELATED"/>
    <property type="match status" value="1"/>
</dbReference>
<dbReference type="OrthoDB" id="26722at2759"/>
<evidence type="ECO:0000313" key="3">
    <source>
        <dbReference type="Proteomes" id="UP000027456"/>
    </source>
</evidence>
<keyword evidence="3" id="KW-1185">Reference proteome</keyword>
<comment type="caution">
    <text evidence="2">The sequence shown here is derived from an EMBL/GenBank/DDBJ whole genome shotgun (WGS) entry which is preliminary data.</text>
</comment>
<protein>
    <submittedName>
        <fullName evidence="2">Tyrosine kinase family catalytic domain protein</fullName>
    </submittedName>
</protein>
<dbReference type="InterPro" id="IPR011009">
    <property type="entry name" value="Kinase-like_dom_sf"/>
</dbReference>
<dbReference type="InterPro" id="IPR000719">
    <property type="entry name" value="Prot_kinase_dom"/>
</dbReference>
<dbReference type="InterPro" id="IPR051681">
    <property type="entry name" value="Ser/Thr_Kinases-Pseudokinases"/>
</dbReference>
<dbReference type="HOGENOM" id="CLU_038501_0_0_1"/>
<keyword evidence="2" id="KW-0808">Transferase</keyword>
<keyword evidence="2" id="KW-0418">Kinase</keyword>
<organism evidence="2 3">
    <name type="scientific">Rhizoctonia solani 123E</name>
    <dbReference type="NCBI Taxonomy" id="1423351"/>
    <lineage>
        <taxon>Eukaryota</taxon>
        <taxon>Fungi</taxon>
        <taxon>Dikarya</taxon>
        <taxon>Basidiomycota</taxon>
        <taxon>Agaricomycotina</taxon>
        <taxon>Agaricomycetes</taxon>
        <taxon>Cantharellales</taxon>
        <taxon>Ceratobasidiaceae</taxon>
        <taxon>Rhizoctonia</taxon>
    </lineage>
</organism>